<dbReference type="Gene3D" id="2.60.120.920">
    <property type="match status" value="1"/>
</dbReference>
<dbReference type="Gene3D" id="1.25.40.20">
    <property type="entry name" value="Ankyrin repeat-containing domain"/>
    <property type="match status" value="1"/>
</dbReference>
<dbReference type="InterPro" id="IPR002110">
    <property type="entry name" value="Ankyrin_rpt"/>
</dbReference>
<feature type="domain" description="B30.2/SPRY" evidence="2">
    <location>
        <begin position="178"/>
        <end position="390"/>
    </location>
</feature>
<dbReference type="CDD" id="cd11709">
    <property type="entry name" value="SPRY"/>
    <property type="match status" value="1"/>
</dbReference>
<evidence type="ECO:0000259" key="2">
    <source>
        <dbReference type="PROSITE" id="PS50188"/>
    </source>
</evidence>
<sequence>MSSAMSSRVVYCSGPTEGGDAPLRIGAVLKWGPTRATANVREALPPPATDNAAHTLFAIELLKPPALGTSHSAELLASTFRVVGQWSHRAVALLASATEKDLPMLTVYELLEVDLRTFSGILQALSAEETAQCLQVVSLLDSAMTSGLNGGQFSDTVSEAGTQLSLLHYAVKYGSLEVVSVLLAAGHRTDLRDKAGNRPVDWCFRAAIANLLDPSLDVQEVVPMVQRLEPRGDRALKVYSIHGRSSVTVCSGRYYFEAVFLRGDAVAVGWCQPQWAPPSGEGCGDDATSWGYACHGAALHAAGGGAPGWPSTKWTIGDVIGCWADIAPDRAELRWSLNGTPQGDGATFVLPGLSTGLCACATLFRSGDLEVIFDEKRLRALPPGYSALPFQ</sequence>
<dbReference type="PROSITE" id="PS50088">
    <property type="entry name" value="ANK_REPEAT"/>
    <property type="match status" value="1"/>
</dbReference>
<dbReference type="SUPFAM" id="SSF48403">
    <property type="entry name" value="Ankyrin repeat"/>
    <property type="match status" value="1"/>
</dbReference>
<feature type="repeat" description="ANK" evidence="1">
    <location>
        <begin position="162"/>
        <end position="194"/>
    </location>
</feature>
<dbReference type="InterPro" id="IPR043136">
    <property type="entry name" value="B30.2/SPRY_sf"/>
</dbReference>
<gene>
    <name evidence="3" type="ORF">EGYM00163_LOCUS52107</name>
</gene>
<dbReference type="EMBL" id="HBJA01152282">
    <property type="protein sequence ID" value="CAE0842895.1"/>
    <property type="molecule type" value="Transcribed_RNA"/>
</dbReference>
<dbReference type="InterPro" id="IPR013320">
    <property type="entry name" value="ConA-like_dom_sf"/>
</dbReference>
<proteinExistence type="predicted"/>
<accession>A0A7S4GPA5</accession>
<dbReference type="InterPro" id="IPR036770">
    <property type="entry name" value="Ankyrin_rpt-contain_sf"/>
</dbReference>
<organism evidence="3">
    <name type="scientific">Eutreptiella gymnastica</name>
    <dbReference type="NCBI Taxonomy" id="73025"/>
    <lineage>
        <taxon>Eukaryota</taxon>
        <taxon>Discoba</taxon>
        <taxon>Euglenozoa</taxon>
        <taxon>Euglenida</taxon>
        <taxon>Spirocuta</taxon>
        <taxon>Euglenophyceae</taxon>
        <taxon>Eutreptiales</taxon>
        <taxon>Eutreptiaceae</taxon>
        <taxon>Eutreptiella</taxon>
    </lineage>
</organism>
<dbReference type="PROSITE" id="PS50188">
    <property type="entry name" value="B302_SPRY"/>
    <property type="match status" value="1"/>
</dbReference>
<evidence type="ECO:0000313" key="3">
    <source>
        <dbReference type="EMBL" id="CAE0842895.1"/>
    </source>
</evidence>
<dbReference type="InterPro" id="IPR003877">
    <property type="entry name" value="SPRY_dom"/>
</dbReference>
<dbReference type="SUPFAM" id="SSF49899">
    <property type="entry name" value="Concanavalin A-like lectins/glucanases"/>
    <property type="match status" value="1"/>
</dbReference>
<reference evidence="3" key="1">
    <citation type="submission" date="2021-01" db="EMBL/GenBank/DDBJ databases">
        <authorList>
            <person name="Corre E."/>
            <person name="Pelletier E."/>
            <person name="Niang G."/>
            <person name="Scheremetjew M."/>
            <person name="Finn R."/>
            <person name="Kale V."/>
            <person name="Holt S."/>
            <person name="Cochrane G."/>
            <person name="Meng A."/>
            <person name="Brown T."/>
            <person name="Cohen L."/>
        </authorList>
    </citation>
    <scope>NUCLEOTIDE SEQUENCE</scope>
    <source>
        <strain evidence="3">CCMP1594</strain>
    </source>
</reference>
<dbReference type="InterPro" id="IPR001870">
    <property type="entry name" value="B30.2/SPRY"/>
</dbReference>
<evidence type="ECO:0000256" key="1">
    <source>
        <dbReference type="PROSITE-ProRule" id="PRU00023"/>
    </source>
</evidence>
<dbReference type="SMART" id="SM00449">
    <property type="entry name" value="SPRY"/>
    <property type="match status" value="1"/>
</dbReference>
<protein>
    <recommendedName>
        <fullName evidence="2">B30.2/SPRY domain-containing protein</fullName>
    </recommendedName>
</protein>
<name>A0A7S4GPA5_9EUGL</name>
<keyword evidence="1" id="KW-0040">ANK repeat</keyword>
<dbReference type="AlphaFoldDB" id="A0A7S4GPA5"/>
<dbReference type="PROSITE" id="PS50297">
    <property type="entry name" value="ANK_REP_REGION"/>
    <property type="match status" value="1"/>
</dbReference>
<dbReference type="Pfam" id="PF00622">
    <property type="entry name" value="SPRY"/>
    <property type="match status" value="1"/>
</dbReference>